<keyword evidence="2" id="KW-1185">Reference proteome</keyword>
<dbReference type="Proteomes" id="UP001459277">
    <property type="component" value="Unassembled WGS sequence"/>
</dbReference>
<dbReference type="EMBL" id="JAZDWU010000004">
    <property type="protein sequence ID" value="KAL0006309.1"/>
    <property type="molecule type" value="Genomic_DNA"/>
</dbReference>
<protein>
    <submittedName>
        <fullName evidence="1">Uncharacterized protein</fullName>
    </submittedName>
</protein>
<reference evidence="1 2" key="1">
    <citation type="submission" date="2024-01" db="EMBL/GenBank/DDBJ databases">
        <title>A telomere-to-telomere, gap-free genome of sweet tea (Lithocarpus litseifolius).</title>
        <authorList>
            <person name="Zhou J."/>
        </authorList>
    </citation>
    <scope>NUCLEOTIDE SEQUENCE [LARGE SCALE GENOMIC DNA]</scope>
    <source>
        <strain evidence="1">Zhou-2022a</strain>
        <tissue evidence="1">Leaf</tissue>
    </source>
</reference>
<evidence type="ECO:0000313" key="1">
    <source>
        <dbReference type="EMBL" id="KAL0006309.1"/>
    </source>
</evidence>
<sequence>MSSEASEDSNAYETLAYESYESYEDSELRCFPLVNLQAIKNEQAEVHKESEK</sequence>
<organism evidence="1 2">
    <name type="scientific">Lithocarpus litseifolius</name>
    <dbReference type="NCBI Taxonomy" id="425828"/>
    <lineage>
        <taxon>Eukaryota</taxon>
        <taxon>Viridiplantae</taxon>
        <taxon>Streptophyta</taxon>
        <taxon>Embryophyta</taxon>
        <taxon>Tracheophyta</taxon>
        <taxon>Spermatophyta</taxon>
        <taxon>Magnoliopsida</taxon>
        <taxon>eudicotyledons</taxon>
        <taxon>Gunneridae</taxon>
        <taxon>Pentapetalae</taxon>
        <taxon>rosids</taxon>
        <taxon>fabids</taxon>
        <taxon>Fagales</taxon>
        <taxon>Fagaceae</taxon>
        <taxon>Lithocarpus</taxon>
    </lineage>
</organism>
<evidence type="ECO:0000313" key="2">
    <source>
        <dbReference type="Proteomes" id="UP001459277"/>
    </source>
</evidence>
<comment type="caution">
    <text evidence="1">The sequence shown here is derived from an EMBL/GenBank/DDBJ whole genome shotgun (WGS) entry which is preliminary data.</text>
</comment>
<gene>
    <name evidence="1" type="ORF">SO802_013870</name>
</gene>
<accession>A0AAW2D9K9</accession>
<dbReference type="AlphaFoldDB" id="A0AAW2D9K9"/>
<name>A0AAW2D9K9_9ROSI</name>
<proteinExistence type="predicted"/>